<evidence type="ECO:0000259" key="1">
    <source>
        <dbReference type="Pfam" id="PF13847"/>
    </source>
</evidence>
<dbReference type="CDD" id="cd02440">
    <property type="entry name" value="AdoMet_MTases"/>
    <property type="match status" value="1"/>
</dbReference>
<feature type="domain" description="Methyltransferase" evidence="1">
    <location>
        <begin position="42"/>
        <end position="153"/>
    </location>
</feature>
<comment type="caution">
    <text evidence="2">The sequence shown here is derived from an EMBL/GenBank/DDBJ whole genome shotgun (WGS) entry which is preliminary data.</text>
</comment>
<keyword evidence="2" id="KW-0489">Methyltransferase</keyword>
<evidence type="ECO:0000313" key="3">
    <source>
        <dbReference type="Proteomes" id="UP001601303"/>
    </source>
</evidence>
<dbReference type="InterPro" id="IPR029063">
    <property type="entry name" value="SAM-dependent_MTases_sf"/>
</dbReference>
<dbReference type="GO" id="GO:0032259">
    <property type="term" value="P:methylation"/>
    <property type="evidence" value="ECO:0007669"/>
    <property type="project" value="UniProtKB-KW"/>
</dbReference>
<evidence type="ECO:0000313" key="2">
    <source>
        <dbReference type="EMBL" id="MFE9599525.1"/>
    </source>
</evidence>
<dbReference type="RefSeq" id="WP_388105517.1">
    <property type="nucleotide sequence ID" value="NZ_JBIAHM010000004.1"/>
</dbReference>
<name>A0ABW6M3X9_9ACTN</name>
<dbReference type="SUPFAM" id="SSF53335">
    <property type="entry name" value="S-adenosyl-L-methionine-dependent methyltransferases"/>
    <property type="match status" value="1"/>
</dbReference>
<dbReference type="EMBL" id="JBIAHM010000004">
    <property type="protein sequence ID" value="MFE9599525.1"/>
    <property type="molecule type" value="Genomic_DNA"/>
</dbReference>
<dbReference type="EC" id="2.1.1.-" evidence="2"/>
<protein>
    <submittedName>
        <fullName evidence="2">Class I SAM-dependent methyltransferase</fullName>
        <ecNumber evidence="2">2.1.1.-</ecNumber>
    </submittedName>
</protein>
<gene>
    <name evidence="2" type="ORF">ACFYNQ_13200</name>
</gene>
<dbReference type="InterPro" id="IPR025714">
    <property type="entry name" value="Methyltranfer_dom"/>
</dbReference>
<proteinExistence type="predicted"/>
<dbReference type="Gene3D" id="3.40.50.150">
    <property type="entry name" value="Vaccinia Virus protein VP39"/>
    <property type="match status" value="1"/>
</dbReference>
<dbReference type="Proteomes" id="UP001601303">
    <property type="component" value="Unassembled WGS sequence"/>
</dbReference>
<dbReference type="PANTHER" id="PTHR43861">
    <property type="entry name" value="TRANS-ACONITATE 2-METHYLTRANSFERASE-RELATED"/>
    <property type="match status" value="1"/>
</dbReference>
<reference evidence="2 3" key="1">
    <citation type="submission" date="2024-10" db="EMBL/GenBank/DDBJ databases">
        <title>The Natural Products Discovery Center: Release of the First 8490 Sequenced Strains for Exploring Actinobacteria Biosynthetic Diversity.</title>
        <authorList>
            <person name="Kalkreuter E."/>
            <person name="Kautsar S.A."/>
            <person name="Yang D."/>
            <person name="Bader C.D."/>
            <person name="Teijaro C.N."/>
            <person name="Fluegel L."/>
            <person name="Davis C.M."/>
            <person name="Simpson J.R."/>
            <person name="Lauterbach L."/>
            <person name="Steele A.D."/>
            <person name="Gui C."/>
            <person name="Meng S."/>
            <person name="Li G."/>
            <person name="Viehrig K."/>
            <person name="Ye F."/>
            <person name="Su P."/>
            <person name="Kiefer A.F."/>
            <person name="Nichols A."/>
            <person name="Cepeda A.J."/>
            <person name="Yan W."/>
            <person name="Fan B."/>
            <person name="Jiang Y."/>
            <person name="Adhikari A."/>
            <person name="Zheng C.-J."/>
            <person name="Schuster L."/>
            <person name="Cowan T.M."/>
            <person name="Smanski M.J."/>
            <person name="Chevrette M.G."/>
            <person name="De Carvalho L.P.S."/>
            <person name="Shen B."/>
        </authorList>
    </citation>
    <scope>NUCLEOTIDE SEQUENCE [LARGE SCALE GENOMIC DNA]</scope>
    <source>
        <strain evidence="2 3">NPDC006488</strain>
    </source>
</reference>
<organism evidence="2 3">
    <name type="scientific">Streptomyces hokutonensis</name>
    <dbReference type="NCBI Taxonomy" id="1306990"/>
    <lineage>
        <taxon>Bacteria</taxon>
        <taxon>Bacillati</taxon>
        <taxon>Actinomycetota</taxon>
        <taxon>Actinomycetes</taxon>
        <taxon>Kitasatosporales</taxon>
        <taxon>Streptomycetaceae</taxon>
        <taxon>Streptomyces</taxon>
    </lineage>
</organism>
<accession>A0ABW6M3X9</accession>
<dbReference type="Pfam" id="PF13847">
    <property type="entry name" value="Methyltransf_31"/>
    <property type="match status" value="1"/>
</dbReference>
<dbReference type="PANTHER" id="PTHR43861:SF1">
    <property type="entry name" value="TRANS-ACONITATE 2-METHYLTRANSFERASE"/>
    <property type="match status" value="1"/>
</dbReference>
<sequence>MSEAGGSTYAMGRTSAETARLDVQDTLYGGFTEYLLRVAGLREGMRVLDVGCGTGGVSLAAARIVGPRGRVVGVDINPEVLETARANAAAAAAENISFEHHVLPDVELAEPVDALVGRLILMHLEDPVAVVKELTRSVRPGGLVTFQEINISRARAIPDVPLVTTCREWICAAQREAGSNPDMGEQLAQVLRSAGLAHPEVAVAVPTGGADSPAMSLIAETVRSLLPLIERGGVADARTVDVETLHSRLSHACEQAQAIVCLSELVAAWGRLD</sequence>
<keyword evidence="2" id="KW-0808">Transferase</keyword>
<dbReference type="GO" id="GO:0008168">
    <property type="term" value="F:methyltransferase activity"/>
    <property type="evidence" value="ECO:0007669"/>
    <property type="project" value="UniProtKB-KW"/>
</dbReference>
<keyword evidence="3" id="KW-1185">Reference proteome</keyword>